<feature type="compositionally biased region" description="Basic and acidic residues" evidence="1">
    <location>
        <begin position="1"/>
        <end position="18"/>
    </location>
</feature>
<evidence type="ECO:0008006" key="4">
    <source>
        <dbReference type="Google" id="ProtNLM"/>
    </source>
</evidence>
<dbReference type="Proteomes" id="UP000238823">
    <property type="component" value="Unassembled WGS sequence"/>
</dbReference>
<sequence length="213" mass="24642">MIPVPRPKEPRTFDKDVRQPGQRWLASDANPKTRPPSYWRKVTPQLCDAFSTRCGYTAMWDLCGTVDHFAPQSRDRSNLYEWDNLRYASQWINASKKAHVDILDPYDVEEGWFEVSLPSLQLVASDKVPPDKQALVQSTLKRLPITHDERVIRQRRAWLEQYEQGRVTLEGLYDFAPLLAAALEKQESGSGRKAPKKETVAKKKTVVKKKRHR</sequence>
<evidence type="ECO:0000313" key="3">
    <source>
        <dbReference type="Proteomes" id="UP000238823"/>
    </source>
</evidence>
<feature type="region of interest" description="Disordered" evidence="1">
    <location>
        <begin position="186"/>
        <end position="213"/>
    </location>
</feature>
<organism evidence="2 3">
    <name type="scientific">Enhygromyxa salina</name>
    <dbReference type="NCBI Taxonomy" id="215803"/>
    <lineage>
        <taxon>Bacteria</taxon>
        <taxon>Pseudomonadati</taxon>
        <taxon>Myxococcota</taxon>
        <taxon>Polyangia</taxon>
        <taxon>Nannocystales</taxon>
        <taxon>Nannocystaceae</taxon>
        <taxon>Enhygromyxa</taxon>
    </lineage>
</organism>
<proteinExistence type="predicted"/>
<comment type="caution">
    <text evidence="2">The sequence shown here is derived from an EMBL/GenBank/DDBJ whole genome shotgun (WGS) entry which is preliminary data.</text>
</comment>
<dbReference type="AlphaFoldDB" id="A0A2S9XTC7"/>
<dbReference type="EMBL" id="PVNL01000135">
    <property type="protein sequence ID" value="PRP96112.1"/>
    <property type="molecule type" value="Genomic_DNA"/>
</dbReference>
<evidence type="ECO:0000313" key="2">
    <source>
        <dbReference type="EMBL" id="PRP96112.1"/>
    </source>
</evidence>
<accession>A0A2S9XTC7</accession>
<feature type="region of interest" description="Disordered" evidence="1">
    <location>
        <begin position="1"/>
        <end position="35"/>
    </location>
</feature>
<gene>
    <name evidence="2" type="ORF">ENSA7_69260</name>
</gene>
<evidence type="ECO:0000256" key="1">
    <source>
        <dbReference type="SAM" id="MobiDB-lite"/>
    </source>
</evidence>
<reference evidence="2 3" key="1">
    <citation type="submission" date="2018-03" db="EMBL/GenBank/DDBJ databases">
        <title>Draft Genome Sequences of the Obligatory Marine Myxobacteria Enhygromyxa salina SWB007.</title>
        <authorList>
            <person name="Poehlein A."/>
            <person name="Moghaddam J.A."/>
            <person name="Harms H."/>
            <person name="Alanjari M."/>
            <person name="Koenig G.M."/>
            <person name="Daniel R."/>
            <person name="Schaeberle T.F."/>
        </authorList>
    </citation>
    <scope>NUCLEOTIDE SEQUENCE [LARGE SCALE GENOMIC DNA]</scope>
    <source>
        <strain evidence="2 3">SWB007</strain>
    </source>
</reference>
<protein>
    <recommendedName>
        <fullName evidence="4">HNH nuclease domain-containing protein</fullName>
    </recommendedName>
</protein>
<name>A0A2S9XTC7_9BACT</name>
<feature type="compositionally biased region" description="Basic residues" evidence="1">
    <location>
        <begin position="202"/>
        <end position="213"/>
    </location>
</feature>